<dbReference type="InterPro" id="IPR001909">
    <property type="entry name" value="KRAB"/>
</dbReference>
<keyword evidence="1" id="KW-0472">Membrane</keyword>
<evidence type="ECO:0000256" key="1">
    <source>
        <dbReference type="SAM" id="Phobius"/>
    </source>
</evidence>
<dbReference type="GO" id="GO:0006355">
    <property type="term" value="P:regulation of DNA-templated transcription"/>
    <property type="evidence" value="ECO:0007669"/>
    <property type="project" value="InterPro"/>
</dbReference>
<organism evidence="3 4">
    <name type="scientific">Urocitellus parryii</name>
    <name type="common">Arctic ground squirrel</name>
    <name type="synonym">Spermophilus parryii</name>
    <dbReference type="NCBI Taxonomy" id="9999"/>
    <lineage>
        <taxon>Eukaryota</taxon>
        <taxon>Metazoa</taxon>
        <taxon>Chordata</taxon>
        <taxon>Craniata</taxon>
        <taxon>Vertebrata</taxon>
        <taxon>Euteleostomi</taxon>
        <taxon>Mammalia</taxon>
        <taxon>Eutheria</taxon>
        <taxon>Euarchontoglires</taxon>
        <taxon>Glires</taxon>
        <taxon>Rodentia</taxon>
        <taxon>Sciuromorpha</taxon>
        <taxon>Sciuridae</taxon>
        <taxon>Xerinae</taxon>
        <taxon>Marmotini</taxon>
        <taxon>Urocitellus</taxon>
    </lineage>
</organism>
<protein>
    <recommendedName>
        <fullName evidence="2">KRAB domain-containing protein</fullName>
    </recommendedName>
</protein>
<feature type="transmembrane region" description="Helical" evidence="1">
    <location>
        <begin position="45"/>
        <end position="65"/>
    </location>
</feature>
<accession>A0A8D2HXY6</accession>
<keyword evidence="1" id="KW-1133">Transmembrane helix</keyword>
<evidence type="ECO:0000313" key="4">
    <source>
        <dbReference type="Proteomes" id="UP000694417"/>
    </source>
</evidence>
<reference evidence="3" key="2">
    <citation type="submission" date="2025-09" db="UniProtKB">
        <authorList>
            <consortium name="Ensembl"/>
        </authorList>
    </citation>
    <scope>IDENTIFICATION</scope>
</reference>
<keyword evidence="4" id="KW-1185">Reference proteome</keyword>
<dbReference type="PROSITE" id="PS50805">
    <property type="entry name" value="KRAB"/>
    <property type="match status" value="1"/>
</dbReference>
<keyword evidence="1" id="KW-0812">Transmembrane</keyword>
<proteinExistence type="predicted"/>
<name>A0A8D2HXY6_UROPR</name>
<feature type="domain" description="KRAB" evidence="2">
    <location>
        <begin position="1"/>
        <end position="43"/>
    </location>
</feature>
<dbReference type="Ensembl" id="ENSUPAT00010021935.1">
    <property type="protein sequence ID" value="ENSUPAP00010019273.1"/>
    <property type="gene ID" value="ENSUPAG00010015268.1"/>
</dbReference>
<dbReference type="Proteomes" id="UP000694417">
    <property type="component" value="Unplaced"/>
</dbReference>
<evidence type="ECO:0000259" key="2">
    <source>
        <dbReference type="PROSITE" id="PS50805"/>
    </source>
</evidence>
<reference evidence="3" key="1">
    <citation type="submission" date="2025-08" db="UniProtKB">
        <authorList>
            <consortium name="Ensembl"/>
        </authorList>
    </citation>
    <scope>IDENTIFICATION</scope>
</reference>
<evidence type="ECO:0000313" key="3">
    <source>
        <dbReference type="Ensembl" id="ENSUPAP00010019273.1"/>
    </source>
</evidence>
<dbReference type="AlphaFoldDB" id="A0A8D2HXY6"/>
<sequence>MQENYRNLDFLGLAICKLSLTTFLEQMKASWNLKRQETMAHKPMYNYAVNITSTILVSYILYFTWY</sequence>